<keyword evidence="2" id="KW-0812">Transmembrane</keyword>
<dbReference type="Proteomes" id="UP000030656">
    <property type="component" value="Unassembled WGS sequence"/>
</dbReference>
<feature type="transmembrane region" description="Helical" evidence="2">
    <location>
        <begin position="1267"/>
        <end position="1285"/>
    </location>
</feature>
<protein>
    <submittedName>
        <fullName evidence="3">Uncharacterized protein</fullName>
    </submittedName>
</protein>
<organism evidence="3 4">
    <name type="scientific">Plasmodium falciparum FCH/4</name>
    <dbReference type="NCBI Taxonomy" id="1036724"/>
    <lineage>
        <taxon>Eukaryota</taxon>
        <taxon>Sar</taxon>
        <taxon>Alveolata</taxon>
        <taxon>Apicomplexa</taxon>
        <taxon>Aconoidasida</taxon>
        <taxon>Haemosporida</taxon>
        <taxon>Plasmodiidae</taxon>
        <taxon>Plasmodium</taxon>
        <taxon>Plasmodium (Laverania)</taxon>
    </lineage>
</organism>
<reference evidence="3 4" key="2">
    <citation type="submission" date="2013-02" db="EMBL/GenBank/DDBJ databases">
        <title>The Genome Sequence of Plasmodium falciparum FCH/4.</title>
        <authorList>
            <consortium name="The Broad Institute Genome Sequencing Platform"/>
            <consortium name="The Broad Institute Genome Sequencing Center for Infectious Disease"/>
            <person name="Neafsey D."/>
            <person name="Cheeseman I."/>
            <person name="Volkman S."/>
            <person name="Adams J."/>
            <person name="Walker B."/>
            <person name="Young S.K."/>
            <person name="Zeng Q."/>
            <person name="Gargeya S."/>
            <person name="Fitzgerald M."/>
            <person name="Haas B."/>
            <person name="Abouelleil A."/>
            <person name="Alvarado L."/>
            <person name="Arachchi H.M."/>
            <person name="Berlin A.M."/>
            <person name="Chapman S.B."/>
            <person name="Dewar J."/>
            <person name="Goldberg J."/>
            <person name="Griggs A."/>
            <person name="Gujja S."/>
            <person name="Hansen M."/>
            <person name="Howarth C."/>
            <person name="Imamovic A."/>
            <person name="Larimer J."/>
            <person name="McCowan C."/>
            <person name="Murphy C."/>
            <person name="Neiman D."/>
            <person name="Pearson M."/>
            <person name="Priest M."/>
            <person name="Roberts A."/>
            <person name="Saif S."/>
            <person name="Shea T."/>
            <person name="Sisk P."/>
            <person name="Sykes S."/>
            <person name="Wortman J."/>
            <person name="Nusbaum C."/>
            <person name="Birren B."/>
        </authorList>
    </citation>
    <scope>NUCLEOTIDE SEQUENCE [LARGE SCALE GENOMIC DNA]</scope>
    <source>
        <strain evidence="3 4">FCH/4</strain>
    </source>
</reference>
<keyword evidence="2" id="KW-1133">Transmembrane helix</keyword>
<evidence type="ECO:0000313" key="3">
    <source>
        <dbReference type="EMBL" id="ETW28144.1"/>
    </source>
</evidence>
<dbReference type="EMBL" id="KI928027">
    <property type="protein sequence ID" value="ETW28144.1"/>
    <property type="molecule type" value="Genomic_DNA"/>
</dbReference>
<dbReference type="OrthoDB" id="376263at2759"/>
<sequence>MEEGRNDSRNSLVLVSLKRGLNKSNINFIEDDEKYNAEILKGHLRDLKKLKEKVIKKRNESKNIIKRDLDDFLFDHVETNCNFDHFYDNCLEIIQRYLYTYKNLNDIMINGQKKYMQYEKCNIKESVDNNDYNNYGSNNNIQSESYHNDNKELYNMIDNNLFIHNNKFIFDYDDDSEIYTSSEEEIIIDKKIRNNFIKNKNNEDKLNNIRNNLSNNNNDSCNIKLKPKKGKDNNIYKQKKIDLLNRYPIYLRELIKIIKTSKKREKRILQINFFKKNMELADKYNLNKLFHKLYLSNSYENNKIYVEKKKRRILYRMVRYNLLDYIYNNHDILLEKLLIKNKNKLDTSNKNDHHNNVILENVKKLFQSHECNSKSIKGCKKCKENVKLLFYILIQENLNYSPLGEMEKCNNINNNNNNNNNNNSPNLLTHILMKNRDSEIKKKKNKNINEYTNTTIKPINVEYEISYHENMSIYMLSKNNIFCHILHENYIKENFNDLLIRIKNGSIGYNLLHLIFNKYKSANFLNYKKLKRTVENNLKGHINNNNNNNTNNMNPSHPSLHMSNNFFDILKSNITNDENYSSVFFDKLFHNFYDVLYTDKNNYVKENKSLTKKDIEIVNLGEEETDMEDLYHVDEQNNLKHITYNRNITERQSVTINNMRNSINNTRNSISNMRNSINIKNMNSLSLNQIYKNYINIKKITNIDEQFIDDTWDNSNKTASKYHFINKENIHMNDRQFEKINYNSFDTYLNKINNQVAVVVDSDDSDEDVKCNYGKAKNLLNFLKGKSYKTLTDLHRNNIIETYKINHIKKNFILHPLINSKYIGFKINCNDISNRNIDIFCINNNEYVNAYKNTIEYLKNNLSTDIRKNYNDYKNMKNQISSRRKRSISDMEFNNFYNNNNNNNNNNSKNYINNKNKYNINEYIVIIDENVEEEKYKIDIYNYSELSAYIVNSKEEKKKEYYSNFIRNEIYSHKWINRLQFKLQNYCNLYKNSFFKKNHMKLIKDYLYGIIINSYYENIYDVSLNLLLSNHYNHFDLSKQHVLKNISYNINQIYEQLIKNVRSDILNNQYIKNEYYNITEQNLQIKINEYLLNYRWNSENSKFFDTLIDKYRHILLYYILYTYPKFLYIFNIIKIKHFREEIKLALPEQEDEHVKEAQKDYTSQRKMLRSAKNNQLEINNEETKPFEVDFYLPFYVKNRKDNNILNSFSLQSLLLVGFYESFETPLFSSILYEQTNIETVKNDIHPLCYKMILYFQKNTSFLIKKKLALKQLSILFCILNSYLSFATLQHASFYTQKNISRFLIFKNSQREINRLNELYSNGNYYFPTNFLHKFLDTFLLKKDNAYIMTEQYKCKLMVYILLIQLCLTDNALPLNLSLINRNTGLILRKLHFSIKDKNIITFNLNE</sequence>
<accession>A0A024VHE0</accession>
<feature type="coiled-coil region" evidence="1">
    <location>
        <begin position="40"/>
        <end position="67"/>
    </location>
</feature>
<evidence type="ECO:0000256" key="2">
    <source>
        <dbReference type="SAM" id="Phobius"/>
    </source>
</evidence>
<keyword evidence="1" id="KW-0175">Coiled coil</keyword>
<evidence type="ECO:0000313" key="4">
    <source>
        <dbReference type="Proteomes" id="UP000030656"/>
    </source>
</evidence>
<name>A0A024VHE0_PLAFA</name>
<feature type="transmembrane region" description="Helical" evidence="2">
    <location>
        <begin position="1115"/>
        <end position="1133"/>
    </location>
</feature>
<keyword evidence="2" id="KW-0472">Membrane</keyword>
<evidence type="ECO:0000256" key="1">
    <source>
        <dbReference type="SAM" id="Coils"/>
    </source>
</evidence>
<gene>
    <name evidence="3" type="ORF">PFFCH_04495</name>
</gene>
<reference evidence="3 4" key="1">
    <citation type="submission" date="2013-02" db="EMBL/GenBank/DDBJ databases">
        <title>The Genome Annotation of Plasmodium falciparum FCH/4.</title>
        <authorList>
            <consortium name="The Broad Institute Genome Sequencing Platform"/>
            <consortium name="The Broad Institute Genome Sequencing Center for Infectious Disease"/>
            <person name="Neafsey D."/>
            <person name="Hoffman S."/>
            <person name="Volkman S."/>
            <person name="Rosenthal P."/>
            <person name="Walker B."/>
            <person name="Young S.K."/>
            <person name="Zeng Q."/>
            <person name="Gargeya S."/>
            <person name="Fitzgerald M."/>
            <person name="Haas B."/>
            <person name="Abouelleil A."/>
            <person name="Allen A.W."/>
            <person name="Alvarado L."/>
            <person name="Arachchi H.M."/>
            <person name="Berlin A.M."/>
            <person name="Chapman S.B."/>
            <person name="Gainer-Dewar J."/>
            <person name="Goldberg J."/>
            <person name="Griggs A."/>
            <person name="Gujja S."/>
            <person name="Hansen M."/>
            <person name="Howarth C."/>
            <person name="Imamovic A."/>
            <person name="Ireland A."/>
            <person name="Larimer J."/>
            <person name="McCowan C."/>
            <person name="Murphy C."/>
            <person name="Pearson M."/>
            <person name="Poon T.W."/>
            <person name="Priest M."/>
            <person name="Roberts A."/>
            <person name="Saif S."/>
            <person name="Shea T."/>
            <person name="Sisk P."/>
            <person name="Sykes S."/>
            <person name="Wortman J."/>
            <person name="Nusbaum C."/>
            <person name="Birren B."/>
        </authorList>
    </citation>
    <scope>NUCLEOTIDE SEQUENCE [LARGE SCALE GENOMIC DNA]</scope>
    <source>
        <strain evidence="3 4">FCH/4</strain>
    </source>
</reference>
<proteinExistence type="predicted"/>